<evidence type="ECO:0000313" key="2">
    <source>
        <dbReference type="EMBL" id="KAJ7665813.1"/>
    </source>
</evidence>
<dbReference type="Gene3D" id="3.40.50.720">
    <property type="entry name" value="NAD(P)-binding Rossmann-like Domain"/>
    <property type="match status" value="1"/>
</dbReference>
<organism evidence="2 3">
    <name type="scientific">Mycena rosella</name>
    <name type="common">Pink bonnet</name>
    <name type="synonym">Agaricus rosellus</name>
    <dbReference type="NCBI Taxonomy" id="1033263"/>
    <lineage>
        <taxon>Eukaryota</taxon>
        <taxon>Fungi</taxon>
        <taxon>Dikarya</taxon>
        <taxon>Basidiomycota</taxon>
        <taxon>Agaricomycotina</taxon>
        <taxon>Agaricomycetes</taxon>
        <taxon>Agaricomycetidae</taxon>
        <taxon>Agaricales</taxon>
        <taxon>Marasmiineae</taxon>
        <taxon>Mycenaceae</taxon>
        <taxon>Mycena</taxon>
    </lineage>
</organism>
<feature type="compositionally biased region" description="Low complexity" evidence="1">
    <location>
        <begin position="100"/>
        <end position="111"/>
    </location>
</feature>
<dbReference type="InterPro" id="IPR036291">
    <property type="entry name" value="NAD(P)-bd_dom_sf"/>
</dbReference>
<evidence type="ECO:0000256" key="1">
    <source>
        <dbReference type="SAM" id="MobiDB-lite"/>
    </source>
</evidence>
<dbReference type="SUPFAM" id="SSF51735">
    <property type="entry name" value="NAD(P)-binding Rossmann-fold domains"/>
    <property type="match status" value="1"/>
</dbReference>
<protein>
    <submittedName>
        <fullName evidence="2">Uncharacterized protein</fullName>
    </submittedName>
</protein>
<dbReference type="AlphaFoldDB" id="A0AAD7G499"/>
<gene>
    <name evidence="2" type="ORF">B0H17DRAFT_1254648</name>
</gene>
<sequence length="256" mass="28066">MSKNFGGVDAKGYWSDPASQEESAFSAPPSLLHDHPPRRRPPPKGNPHPPAELEHQHQQLREWKRLLDHWERAFHCIDRFIVCCHRGRPCPPLAGDPQRRAAPPAAERAPAQHGHQHGPLHVDVAAQRERRPGALSRLSLSTRHATDAVYGACGTGEEPMLMALSRKEVIVGCGWGYLGSKTRAAETKGRAGSAHFVDVALDEQVRGMIESVVEMYGRLDVMVANTEIAGNIPVAESIDADSVTSDKWDHGLQCKG</sequence>
<feature type="region of interest" description="Disordered" evidence="1">
    <location>
        <begin position="95"/>
        <end position="118"/>
    </location>
</feature>
<reference evidence="2" key="1">
    <citation type="submission" date="2023-03" db="EMBL/GenBank/DDBJ databases">
        <title>Massive genome expansion in bonnet fungi (Mycena s.s.) driven by repeated elements and novel gene families across ecological guilds.</title>
        <authorList>
            <consortium name="Lawrence Berkeley National Laboratory"/>
            <person name="Harder C.B."/>
            <person name="Miyauchi S."/>
            <person name="Viragh M."/>
            <person name="Kuo A."/>
            <person name="Thoen E."/>
            <person name="Andreopoulos B."/>
            <person name="Lu D."/>
            <person name="Skrede I."/>
            <person name="Drula E."/>
            <person name="Henrissat B."/>
            <person name="Morin E."/>
            <person name="Kohler A."/>
            <person name="Barry K."/>
            <person name="LaButti K."/>
            <person name="Morin E."/>
            <person name="Salamov A."/>
            <person name="Lipzen A."/>
            <person name="Mereny Z."/>
            <person name="Hegedus B."/>
            <person name="Baldrian P."/>
            <person name="Stursova M."/>
            <person name="Weitz H."/>
            <person name="Taylor A."/>
            <person name="Grigoriev I.V."/>
            <person name="Nagy L.G."/>
            <person name="Martin F."/>
            <person name="Kauserud H."/>
        </authorList>
    </citation>
    <scope>NUCLEOTIDE SEQUENCE</scope>
    <source>
        <strain evidence="2">CBHHK067</strain>
    </source>
</reference>
<name>A0AAD7G499_MYCRO</name>
<accession>A0AAD7G499</accession>
<feature type="region of interest" description="Disordered" evidence="1">
    <location>
        <begin position="1"/>
        <end position="57"/>
    </location>
</feature>
<proteinExistence type="predicted"/>
<dbReference type="EMBL" id="JARKIE010000212">
    <property type="protein sequence ID" value="KAJ7665813.1"/>
    <property type="molecule type" value="Genomic_DNA"/>
</dbReference>
<comment type="caution">
    <text evidence="2">The sequence shown here is derived from an EMBL/GenBank/DDBJ whole genome shotgun (WGS) entry which is preliminary data.</text>
</comment>
<keyword evidence="3" id="KW-1185">Reference proteome</keyword>
<dbReference type="Proteomes" id="UP001221757">
    <property type="component" value="Unassembled WGS sequence"/>
</dbReference>
<evidence type="ECO:0000313" key="3">
    <source>
        <dbReference type="Proteomes" id="UP001221757"/>
    </source>
</evidence>